<name>A0AC58U124_TOBAC</name>
<accession>A0AC58U124</accession>
<sequence>MRHEVPRFSMVRSISPLLLGWWENLSPSDKNHVKIILGNLPSLLDIQPNNVPIEAATMFWDEKRVVFRFGNIKMTSLLEEIRGFAGLPWDNPGLLVPENRTYRRFLKMMGLRRNDELVCLKKSYIHFDFLYERYGHNTSYRIYHDEFAITSLDWTHRRVFVFIVCFLGMIVFPIQGDRIHTRLAMVTKTLMEGIEGQTYTIVPMIVAEKYRALDCCKKGFRHFEGCNLLLKIWLLEHLQRGQYHQEFPQRPWNDHITFHHPKRMTFIPYKFAQPENSVDWVLFFSNLTDDKVHWMFEWFPTSEFIIRSRDVPHLVLIGLRGIYPYAPIRVTRQAGRKQVIPRVSKMVHYKPDFQGGAIPFKCEAQYMWHLKIIVEKDSIEPDRYYASHVYFYLSWLDDDVAGEVEPGIDRENRVIDDAAEAQVKYKRLRKRILESEARHLE</sequence>
<proteinExistence type="predicted"/>
<organism evidence="1 2">
    <name type="scientific">Nicotiana tabacum</name>
    <name type="common">Common tobacco</name>
    <dbReference type="NCBI Taxonomy" id="4097"/>
    <lineage>
        <taxon>Eukaryota</taxon>
        <taxon>Viridiplantae</taxon>
        <taxon>Streptophyta</taxon>
        <taxon>Embryophyta</taxon>
        <taxon>Tracheophyta</taxon>
        <taxon>Spermatophyta</taxon>
        <taxon>Magnoliopsida</taxon>
        <taxon>eudicotyledons</taxon>
        <taxon>Gunneridae</taxon>
        <taxon>Pentapetalae</taxon>
        <taxon>asterids</taxon>
        <taxon>lamiids</taxon>
        <taxon>Solanales</taxon>
        <taxon>Solanaceae</taxon>
        <taxon>Nicotianoideae</taxon>
        <taxon>Nicotianeae</taxon>
        <taxon>Nicotiana</taxon>
    </lineage>
</organism>
<reference evidence="2" key="2">
    <citation type="submission" date="2025-08" db="UniProtKB">
        <authorList>
            <consortium name="RefSeq"/>
        </authorList>
    </citation>
    <scope>IDENTIFICATION</scope>
    <source>
        <tissue evidence="2">Leaf</tissue>
    </source>
</reference>
<evidence type="ECO:0000313" key="1">
    <source>
        <dbReference type="Proteomes" id="UP000790787"/>
    </source>
</evidence>
<evidence type="ECO:0000313" key="2">
    <source>
        <dbReference type="RefSeq" id="XP_075103084.1"/>
    </source>
</evidence>
<dbReference type="RefSeq" id="XP_075103084.1">
    <property type="nucleotide sequence ID" value="XM_075246983.1"/>
</dbReference>
<keyword evidence="1" id="KW-1185">Reference proteome</keyword>
<reference evidence="1" key="1">
    <citation type="journal article" date="2014" name="Nat. Commun.">
        <title>The tobacco genome sequence and its comparison with those of tomato and potato.</title>
        <authorList>
            <person name="Sierro N."/>
            <person name="Battey J.N."/>
            <person name="Ouadi S."/>
            <person name="Bakaher N."/>
            <person name="Bovet L."/>
            <person name="Willig A."/>
            <person name="Goepfert S."/>
            <person name="Peitsch M.C."/>
            <person name="Ivanov N.V."/>
        </authorList>
    </citation>
    <scope>NUCLEOTIDE SEQUENCE [LARGE SCALE GENOMIC DNA]</scope>
</reference>
<protein>
    <submittedName>
        <fullName evidence="2">Uncharacterized protein LOC142177653</fullName>
    </submittedName>
</protein>
<dbReference type="Proteomes" id="UP000790787">
    <property type="component" value="Chromosome 23"/>
</dbReference>
<gene>
    <name evidence="2" type="primary">LOC142177653</name>
</gene>